<dbReference type="EMBL" id="LR877151">
    <property type="protein sequence ID" value="CAD2216615.1"/>
    <property type="molecule type" value="Genomic_DNA"/>
</dbReference>
<proteinExistence type="predicted"/>
<accession>A0A7G2CAZ0</accession>
<dbReference type="AlphaFoldDB" id="A0A7G2CAZ0"/>
<organism evidence="2 3">
    <name type="scientific">Angomonas deanei</name>
    <dbReference type="NCBI Taxonomy" id="59799"/>
    <lineage>
        <taxon>Eukaryota</taxon>
        <taxon>Discoba</taxon>
        <taxon>Euglenozoa</taxon>
        <taxon>Kinetoplastea</taxon>
        <taxon>Metakinetoplastina</taxon>
        <taxon>Trypanosomatida</taxon>
        <taxon>Trypanosomatidae</taxon>
        <taxon>Strigomonadinae</taxon>
        <taxon>Angomonas</taxon>
    </lineage>
</organism>
<evidence type="ECO:0000256" key="1">
    <source>
        <dbReference type="SAM" id="MobiDB-lite"/>
    </source>
</evidence>
<evidence type="ECO:0000313" key="3">
    <source>
        <dbReference type="Proteomes" id="UP000515908"/>
    </source>
</evidence>
<keyword evidence="3" id="KW-1185">Reference proteome</keyword>
<dbReference type="Proteomes" id="UP000515908">
    <property type="component" value="Chromosome 07"/>
</dbReference>
<evidence type="ECO:0000313" key="2">
    <source>
        <dbReference type="EMBL" id="CAD2216615.1"/>
    </source>
</evidence>
<name>A0A7G2CAZ0_9TRYP</name>
<gene>
    <name evidence="2" type="ORF">ADEAN_000407700</name>
</gene>
<reference evidence="2 3" key="1">
    <citation type="submission" date="2020-08" db="EMBL/GenBank/DDBJ databases">
        <authorList>
            <person name="Newling K."/>
            <person name="Davey J."/>
            <person name="Forrester S."/>
        </authorList>
    </citation>
    <scope>NUCLEOTIDE SEQUENCE [LARGE SCALE GENOMIC DNA]</scope>
    <source>
        <strain evidence="3">Crithidia deanei Carvalho (ATCC PRA-265)</strain>
    </source>
</reference>
<sequence>MKRLNYECDLFSQYQEKMCKMRGLSVPKKTAKSSTADSKTVTEGRRGREPYRSGRSQSVPSRAADPSPYAQFNPRRTLCLRATPQERVKETKSDSDVSIASTNFLSVQSSTAVNSSVSDSRLVGWSGPSSPSSPLRVVPVLGRPSSFLLSNSTKNVRGRTK</sequence>
<dbReference type="VEuPathDB" id="TriTrypDB:ADEAN_000407700"/>
<feature type="region of interest" description="Disordered" evidence="1">
    <location>
        <begin position="111"/>
        <end position="137"/>
    </location>
</feature>
<feature type="compositionally biased region" description="Basic and acidic residues" evidence="1">
    <location>
        <begin position="40"/>
        <end position="52"/>
    </location>
</feature>
<protein>
    <submittedName>
        <fullName evidence="2">Uncharacterized protein</fullName>
    </submittedName>
</protein>
<feature type="region of interest" description="Disordered" evidence="1">
    <location>
        <begin position="22"/>
        <end position="75"/>
    </location>
</feature>